<dbReference type="RefSeq" id="WP_091287284.1">
    <property type="nucleotide sequence ID" value="NZ_FNON01000001.1"/>
</dbReference>
<dbReference type="EMBL" id="FNON01000001">
    <property type="protein sequence ID" value="SDW62872.1"/>
    <property type="molecule type" value="Genomic_DNA"/>
</dbReference>
<keyword evidence="2" id="KW-1185">Reference proteome</keyword>
<dbReference type="Proteomes" id="UP000199515">
    <property type="component" value="Unassembled WGS sequence"/>
</dbReference>
<evidence type="ECO:0000313" key="2">
    <source>
        <dbReference type="Proteomes" id="UP000199515"/>
    </source>
</evidence>
<dbReference type="AlphaFoldDB" id="A0A1H2V3F4"/>
<sequence>MTARSELTQALLSALRELDGLRPAAPRDLGALAVGVDDDLVEIRLVALALPLPPLLRKAEASLRSIVDASPFRGARLRLLVTDLDAAALKERDLGHMIGP</sequence>
<reference evidence="1 2" key="1">
    <citation type="submission" date="2016-10" db="EMBL/GenBank/DDBJ databases">
        <authorList>
            <person name="de Groot N.N."/>
        </authorList>
    </citation>
    <scope>NUCLEOTIDE SEQUENCE [LARGE SCALE GENOMIC DNA]</scope>
    <source>
        <strain evidence="1 2">CPCC 202699</strain>
    </source>
</reference>
<dbReference type="OrthoDB" id="4554885at2"/>
<dbReference type="STRING" id="589385.SAMN05421504_1011094"/>
<accession>A0A1H2V3F4</accession>
<organism evidence="1 2">
    <name type="scientific">Amycolatopsis xylanica</name>
    <dbReference type="NCBI Taxonomy" id="589385"/>
    <lineage>
        <taxon>Bacteria</taxon>
        <taxon>Bacillati</taxon>
        <taxon>Actinomycetota</taxon>
        <taxon>Actinomycetes</taxon>
        <taxon>Pseudonocardiales</taxon>
        <taxon>Pseudonocardiaceae</taxon>
        <taxon>Amycolatopsis</taxon>
    </lineage>
</organism>
<gene>
    <name evidence="1" type="ORF">SAMN05421504_1011094</name>
</gene>
<name>A0A1H2V3F4_9PSEU</name>
<protein>
    <submittedName>
        <fullName evidence="1">Uncharacterized protein</fullName>
    </submittedName>
</protein>
<proteinExistence type="predicted"/>
<evidence type="ECO:0000313" key="1">
    <source>
        <dbReference type="EMBL" id="SDW62872.1"/>
    </source>
</evidence>